<dbReference type="RefSeq" id="WP_145283553.1">
    <property type="nucleotide sequence ID" value="NZ_CP036318.1"/>
</dbReference>
<gene>
    <name evidence="1" type="ORF">Mal33_16460</name>
</gene>
<evidence type="ECO:0000313" key="1">
    <source>
        <dbReference type="EMBL" id="QDV55667.1"/>
    </source>
</evidence>
<proteinExistence type="predicted"/>
<accession>A0A518IRC8</accession>
<dbReference type="EMBL" id="CP036318">
    <property type="protein sequence ID" value="QDV55667.1"/>
    <property type="molecule type" value="Genomic_DNA"/>
</dbReference>
<sequence length="308" mass="34867">MGTHIPRLCGEEWENWANKILSVHYGPTEYQQVPDHDRGDAGLEGFTRGSGHAYQAYGCEEPISTADRYEKQRDKMTKDIGKFINNRSILTRIFGTVQITRWAIFVPHCDSKDMIAHASKKTSEVKSAELPYVADTFQVCVCQQSDFSVAESQLLNAAQMQLRFSAESPTPQQIAEWNEANEGPSQVLAEKLFRLPTLVNDDARSKFHSQVLDWYLMGQDILDGLRAYPETFAKVKSAKSHRESFLVTGIVSGLPPQDHLMRSVNDLREALELEVRELHRFSSESLAYEAVADWLLRCPLDFPEVVDA</sequence>
<organism evidence="1 2">
    <name type="scientific">Rosistilla oblonga</name>
    <dbReference type="NCBI Taxonomy" id="2527990"/>
    <lineage>
        <taxon>Bacteria</taxon>
        <taxon>Pseudomonadati</taxon>
        <taxon>Planctomycetota</taxon>
        <taxon>Planctomycetia</taxon>
        <taxon>Pirellulales</taxon>
        <taxon>Pirellulaceae</taxon>
        <taxon>Rosistilla</taxon>
    </lineage>
</organism>
<name>A0A518IRC8_9BACT</name>
<dbReference type="Proteomes" id="UP000316770">
    <property type="component" value="Chromosome"/>
</dbReference>
<protein>
    <submittedName>
        <fullName evidence="1">Uncharacterized protein</fullName>
    </submittedName>
</protein>
<keyword evidence="2" id="KW-1185">Reference proteome</keyword>
<reference evidence="1 2" key="1">
    <citation type="submission" date="2019-02" db="EMBL/GenBank/DDBJ databases">
        <title>Deep-cultivation of Planctomycetes and their phenomic and genomic characterization uncovers novel biology.</title>
        <authorList>
            <person name="Wiegand S."/>
            <person name="Jogler M."/>
            <person name="Boedeker C."/>
            <person name="Pinto D."/>
            <person name="Vollmers J."/>
            <person name="Rivas-Marin E."/>
            <person name="Kohn T."/>
            <person name="Peeters S.H."/>
            <person name="Heuer A."/>
            <person name="Rast P."/>
            <person name="Oberbeckmann S."/>
            <person name="Bunk B."/>
            <person name="Jeske O."/>
            <person name="Meyerdierks A."/>
            <person name="Storesund J.E."/>
            <person name="Kallscheuer N."/>
            <person name="Luecker S."/>
            <person name="Lage O.M."/>
            <person name="Pohl T."/>
            <person name="Merkel B.J."/>
            <person name="Hornburger P."/>
            <person name="Mueller R.-W."/>
            <person name="Bruemmer F."/>
            <person name="Labrenz M."/>
            <person name="Spormann A.M."/>
            <person name="Op den Camp H."/>
            <person name="Overmann J."/>
            <person name="Amann R."/>
            <person name="Jetten M.S.M."/>
            <person name="Mascher T."/>
            <person name="Medema M.H."/>
            <person name="Devos D.P."/>
            <person name="Kaster A.-K."/>
            <person name="Ovreas L."/>
            <person name="Rohde M."/>
            <person name="Galperin M.Y."/>
            <person name="Jogler C."/>
        </authorList>
    </citation>
    <scope>NUCLEOTIDE SEQUENCE [LARGE SCALE GENOMIC DNA]</scope>
    <source>
        <strain evidence="1 2">Mal33</strain>
    </source>
</reference>
<dbReference type="AlphaFoldDB" id="A0A518IRC8"/>
<evidence type="ECO:0000313" key="2">
    <source>
        <dbReference type="Proteomes" id="UP000316770"/>
    </source>
</evidence>